<protein>
    <submittedName>
        <fullName evidence="2">Uncharacterized protein</fullName>
    </submittedName>
</protein>
<feature type="chain" id="PRO_5016347429" evidence="1">
    <location>
        <begin position="23"/>
        <end position="126"/>
    </location>
</feature>
<evidence type="ECO:0000256" key="1">
    <source>
        <dbReference type="SAM" id="SignalP"/>
    </source>
</evidence>
<accession>A0A316UE65</accession>
<feature type="signal peptide" evidence="1">
    <location>
        <begin position="1"/>
        <end position="22"/>
    </location>
</feature>
<evidence type="ECO:0000313" key="2">
    <source>
        <dbReference type="EMBL" id="PWN23500.1"/>
    </source>
</evidence>
<proteinExistence type="predicted"/>
<evidence type="ECO:0000313" key="3">
    <source>
        <dbReference type="Proteomes" id="UP000245942"/>
    </source>
</evidence>
<dbReference type="GeneID" id="37017238"/>
<dbReference type="RefSeq" id="XP_025350660.1">
    <property type="nucleotide sequence ID" value="XM_025495504.1"/>
</dbReference>
<dbReference type="Proteomes" id="UP000245942">
    <property type="component" value="Unassembled WGS sequence"/>
</dbReference>
<keyword evidence="3" id="KW-1185">Reference proteome</keyword>
<reference evidence="2 3" key="1">
    <citation type="journal article" date="2018" name="Mol. Biol. Evol.">
        <title>Broad Genomic Sampling Reveals a Smut Pathogenic Ancestry of the Fungal Clade Ustilaginomycotina.</title>
        <authorList>
            <person name="Kijpornyongpan T."/>
            <person name="Mondo S.J."/>
            <person name="Barry K."/>
            <person name="Sandor L."/>
            <person name="Lee J."/>
            <person name="Lipzen A."/>
            <person name="Pangilinan J."/>
            <person name="LaButti K."/>
            <person name="Hainaut M."/>
            <person name="Henrissat B."/>
            <person name="Grigoriev I.V."/>
            <person name="Spatafora J.W."/>
            <person name="Aime M.C."/>
        </authorList>
    </citation>
    <scope>NUCLEOTIDE SEQUENCE [LARGE SCALE GENOMIC DNA]</scope>
    <source>
        <strain evidence="2 3">MCA 4718</strain>
    </source>
</reference>
<dbReference type="EMBL" id="KZ819321">
    <property type="protein sequence ID" value="PWN23500.1"/>
    <property type="molecule type" value="Genomic_DNA"/>
</dbReference>
<name>A0A316UE65_9BASI</name>
<keyword evidence="1" id="KW-0732">Signal</keyword>
<sequence length="126" mass="14318">MRLLDLLLLASLWAVFLQAGTAHRNLPLHSDDSHISLRMNNEADDSRRIFHLSVGTPASPRGDRATRDWHKSRQKLHRMNTFSYKTAVVDGVKKMVRCIGKCLTATILENERVLNPDGYEPLVGHF</sequence>
<gene>
    <name evidence="2" type="ORF">BCV69DRAFT_763</name>
</gene>
<dbReference type="AlphaFoldDB" id="A0A316UE65"/>
<organism evidence="2 3">
    <name type="scientific">Pseudomicrostroma glucosiphilum</name>
    <dbReference type="NCBI Taxonomy" id="1684307"/>
    <lineage>
        <taxon>Eukaryota</taxon>
        <taxon>Fungi</taxon>
        <taxon>Dikarya</taxon>
        <taxon>Basidiomycota</taxon>
        <taxon>Ustilaginomycotina</taxon>
        <taxon>Exobasidiomycetes</taxon>
        <taxon>Microstromatales</taxon>
        <taxon>Microstromatales incertae sedis</taxon>
        <taxon>Pseudomicrostroma</taxon>
    </lineage>
</organism>